<protein>
    <recommendedName>
        <fullName evidence="3">F-box domain-containing protein</fullName>
    </recommendedName>
</protein>
<name>A0AAD7IJ76_9AGAR</name>
<dbReference type="SUPFAM" id="SSF52047">
    <property type="entry name" value="RNI-like"/>
    <property type="match status" value="1"/>
</dbReference>
<keyword evidence="2" id="KW-1185">Reference proteome</keyword>
<dbReference type="Proteomes" id="UP001215598">
    <property type="component" value="Unassembled WGS sequence"/>
</dbReference>
<reference evidence="1" key="1">
    <citation type="submission" date="2023-03" db="EMBL/GenBank/DDBJ databases">
        <title>Massive genome expansion in bonnet fungi (Mycena s.s.) driven by repeated elements and novel gene families across ecological guilds.</title>
        <authorList>
            <consortium name="Lawrence Berkeley National Laboratory"/>
            <person name="Harder C.B."/>
            <person name="Miyauchi S."/>
            <person name="Viragh M."/>
            <person name="Kuo A."/>
            <person name="Thoen E."/>
            <person name="Andreopoulos B."/>
            <person name="Lu D."/>
            <person name="Skrede I."/>
            <person name="Drula E."/>
            <person name="Henrissat B."/>
            <person name="Morin E."/>
            <person name="Kohler A."/>
            <person name="Barry K."/>
            <person name="LaButti K."/>
            <person name="Morin E."/>
            <person name="Salamov A."/>
            <person name="Lipzen A."/>
            <person name="Mereny Z."/>
            <person name="Hegedus B."/>
            <person name="Baldrian P."/>
            <person name="Stursova M."/>
            <person name="Weitz H."/>
            <person name="Taylor A."/>
            <person name="Grigoriev I.V."/>
            <person name="Nagy L.G."/>
            <person name="Martin F."/>
            <person name="Kauserud H."/>
        </authorList>
    </citation>
    <scope>NUCLEOTIDE SEQUENCE</scope>
    <source>
        <strain evidence="1">CBHHK182m</strain>
    </source>
</reference>
<comment type="caution">
    <text evidence="1">The sequence shown here is derived from an EMBL/GenBank/DDBJ whole genome shotgun (WGS) entry which is preliminary data.</text>
</comment>
<sequence>MHRALEIPELVELICAELAAISLPDRSRDLNSVARVNRRFSEPALDWLWKTQNGISNVLGTMGDDLWEFDPPGQPNSVRVLRDIRPEDWVRFQVYAPRIQTFSWIDIRGDPTTGTWSAVFALLTASLLPLDHLLPNLKVLNWAVTVGSYFPYVHLFLGPRLETISLGRLSEESHLSFLPTLPTQCPRLAEVTVLGTRELEIHYKEISTMICSLAHLVRVSVDGLNQTAFEYLSQLPTLSLTIRLGPHFIPAHPASDTAVFTALQEIILRDTPHTFLLAFFATTPATPFRRIVVTTSSPPARVDIIRLYAHIAASSDPLALRRLTLNSSPSASAAAFPLAPLSDTVIPPDALRPLFCFTNLIKISLSPPAGFDLDDTTVAYLARSWPNVQHLNLSGGAYHRAPSRLTLRGLCALARNCPALRTLTLPFNALVVPDDGDALPQAPSEVGGVWRLDVYDSPLVDPLAVAGYLFKVFPRLTAIHTATVEVSGDATVAERAAALDALWGQVWDLRDTVLS</sequence>
<dbReference type="InterPro" id="IPR032675">
    <property type="entry name" value="LRR_dom_sf"/>
</dbReference>
<evidence type="ECO:0000313" key="2">
    <source>
        <dbReference type="Proteomes" id="UP001215598"/>
    </source>
</evidence>
<dbReference type="AlphaFoldDB" id="A0AAD7IJ76"/>
<organism evidence="1 2">
    <name type="scientific">Mycena metata</name>
    <dbReference type="NCBI Taxonomy" id="1033252"/>
    <lineage>
        <taxon>Eukaryota</taxon>
        <taxon>Fungi</taxon>
        <taxon>Dikarya</taxon>
        <taxon>Basidiomycota</taxon>
        <taxon>Agaricomycotina</taxon>
        <taxon>Agaricomycetes</taxon>
        <taxon>Agaricomycetidae</taxon>
        <taxon>Agaricales</taxon>
        <taxon>Marasmiineae</taxon>
        <taxon>Mycenaceae</taxon>
        <taxon>Mycena</taxon>
    </lineage>
</organism>
<evidence type="ECO:0000313" key="1">
    <source>
        <dbReference type="EMBL" id="KAJ7744107.1"/>
    </source>
</evidence>
<accession>A0AAD7IJ76</accession>
<dbReference type="Gene3D" id="3.80.10.10">
    <property type="entry name" value="Ribonuclease Inhibitor"/>
    <property type="match status" value="2"/>
</dbReference>
<evidence type="ECO:0008006" key="3">
    <source>
        <dbReference type="Google" id="ProtNLM"/>
    </source>
</evidence>
<dbReference type="EMBL" id="JARKIB010000088">
    <property type="protein sequence ID" value="KAJ7744107.1"/>
    <property type="molecule type" value="Genomic_DNA"/>
</dbReference>
<proteinExistence type="predicted"/>
<gene>
    <name evidence="1" type="ORF">B0H16DRAFT_1727382</name>
</gene>